<proteinExistence type="predicted"/>
<gene>
    <name evidence="1" type="ORF">OUZ56_004942</name>
</gene>
<comment type="caution">
    <text evidence="1">The sequence shown here is derived from an EMBL/GenBank/DDBJ whole genome shotgun (WGS) entry which is preliminary data.</text>
</comment>
<keyword evidence="2" id="KW-1185">Reference proteome</keyword>
<evidence type="ECO:0000313" key="2">
    <source>
        <dbReference type="Proteomes" id="UP001234178"/>
    </source>
</evidence>
<dbReference type="EMBL" id="JAOYFB010000001">
    <property type="protein sequence ID" value="KAK4003160.1"/>
    <property type="molecule type" value="Genomic_DNA"/>
</dbReference>
<accession>A0ABQ9YRN9</accession>
<protein>
    <submittedName>
        <fullName evidence="1">Uncharacterized protein</fullName>
    </submittedName>
</protein>
<reference evidence="1 2" key="1">
    <citation type="journal article" date="2023" name="Nucleic Acids Res.">
        <title>The hologenome of Daphnia magna reveals possible DNA methylation and microbiome-mediated evolution of the host genome.</title>
        <authorList>
            <person name="Chaturvedi A."/>
            <person name="Li X."/>
            <person name="Dhandapani V."/>
            <person name="Marshall H."/>
            <person name="Kissane S."/>
            <person name="Cuenca-Cambronero M."/>
            <person name="Asole G."/>
            <person name="Calvet F."/>
            <person name="Ruiz-Romero M."/>
            <person name="Marangio P."/>
            <person name="Guigo R."/>
            <person name="Rago D."/>
            <person name="Mirbahai L."/>
            <person name="Eastwood N."/>
            <person name="Colbourne J.K."/>
            <person name="Zhou J."/>
            <person name="Mallon E."/>
            <person name="Orsini L."/>
        </authorList>
    </citation>
    <scope>NUCLEOTIDE SEQUENCE [LARGE SCALE GENOMIC DNA]</scope>
    <source>
        <strain evidence="1">LRV0_1</strain>
    </source>
</reference>
<evidence type="ECO:0000313" key="1">
    <source>
        <dbReference type="EMBL" id="KAK4003160.1"/>
    </source>
</evidence>
<sequence>METRFGESIIHLAIWCTRYAVITLMTMTLKLEEKKNATNSAPNRERFLIAKRSNPCAFNVDLVLACHFEKNARVRQSIFTGHDQVQATSFRPNVDPSNGRFSSYCRRESPLDNEHCQIVSHAVGLFVFLFRVGIEMCRRKLSVRVAIGVAQSIGLDTA</sequence>
<organism evidence="1 2">
    <name type="scientific">Daphnia magna</name>
    <dbReference type="NCBI Taxonomy" id="35525"/>
    <lineage>
        <taxon>Eukaryota</taxon>
        <taxon>Metazoa</taxon>
        <taxon>Ecdysozoa</taxon>
        <taxon>Arthropoda</taxon>
        <taxon>Crustacea</taxon>
        <taxon>Branchiopoda</taxon>
        <taxon>Diplostraca</taxon>
        <taxon>Cladocera</taxon>
        <taxon>Anomopoda</taxon>
        <taxon>Daphniidae</taxon>
        <taxon>Daphnia</taxon>
    </lineage>
</organism>
<name>A0ABQ9YRN9_9CRUS</name>
<dbReference type="Proteomes" id="UP001234178">
    <property type="component" value="Unassembled WGS sequence"/>
</dbReference>